<dbReference type="Proteomes" id="UP000182062">
    <property type="component" value="Unassembled WGS sequence"/>
</dbReference>
<accession>A0A1J6WG04</accession>
<protein>
    <submittedName>
        <fullName evidence="1">Uncharacterized protein</fullName>
    </submittedName>
</protein>
<reference evidence="1 2" key="1">
    <citation type="submission" date="2016-09" db="EMBL/GenBank/DDBJ databases">
        <title>Bacillus aquimaris SAMM genome sequence reveals colonization and biosurfactant production capacities.</title>
        <authorList>
            <person name="Waghmode S.R."/>
            <person name="Suryavanshi M.V."/>
        </authorList>
    </citation>
    <scope>NUCLEOTIDE SEQUENCE [LARGE SCALE GENOMIC DNA]</scope>
    <source>
        <strain evidence="1 2">SAMM</strain>
    </source>
</reference>
<name>A0A1J6WG04_9BACI</name>
<dbReference type="AlphaFoldDB" id="A0A1J6WG04"/>
<comment type="caution">
    <text evidence="1">The sequence shown here is derived from an EMBL/GenBank/DDBJ whole genome shotgun (WGS) entry which is preliminary data.</text>
</comment>
<dbReference type="EMBL" id="MINN01000150">
    <property type="protein sequence ID" value="OIU66943.1"/>
    <property type="molecule type" value="Genomic_DNA"/>
</dbReference>
<evidence type="ECO:0000313" key="2">
    <source>
        <dbReference type="Proteomes" id="UP000182062"/>
    </source>
</evidence>
<proteinExistence type="predicted"/>
<keyword evidence="2" id="KW-1185">Reference proteome</keyword>
<sequence length="87" mass="9945">MEDAGSDCIKIIRQVASNCEKRNVFSKSELKITYLVCIFKIWNEKAGNWNINKKGNELTSENPGCRSIYNHPINVSASSLYTRLDIY</sequence>
<gene>
    <name evidence="1" type="ORF">BHE18_13630</name>
</gene>
<organism evidence="1 2">
    <name type="scientific">Rossellomorea aquimaris</name>
    <dbReference type="NCBI Taxonomy" id="189382"/>
    <lineage>
        <taxon>Bacteria</taxon>
        <taxon>Bacillati</taxon>
        <taxon>Bacillota</taxon>
        <taxon>Bacilli</taxon>
        <taxon>Bacillales</taxon>
        <taxon>Bacillaceae</taxon>
        <taxon>Rossellomorea</taxon>
    </lineage>
</organism>
<evidence type="ECO:0000313" key="1">
    <source>
        <dbReference type="EMBL" id="OIU66943.1"/>
    </source>
</evidence>